<accession>A0ABY4V5S7</accession>
<sequence>MNGLFMMKPTWSLNVVTWALRTVTPSLRWVGVFLSGALPQVMKNIHDVIVIDAGPIGITAAVQLLC</sequence>
<proteinExistence type="predicted"/>
<dbReference type="RefSeq" id="WP_252081732.1">
    <property type="nucleotide sequence ID" value="NZ_CP092418.1"/>
</dbReference>
<reference evidence="1" key="1">
    <citation type="submission" date="2022-02" db="EMBL/GenBank/DDBJ databases">
        <title>Coral-associated bacteria.</title>
        <authorList>
            <person name="Tang K."/>
            <person name="Wang X."/>
        </authorList>
    </citation>
    <scope>NUCLEOTIDE SEQUENCE</scope>
    <source>
        <strain evidence="1">SCSIO 43006</strain>
    </source>
</reference>
<protein>
    <submittedName>
        <fullName evidence="1">Uncharacterized protein</fullName>
    </submittedName>
</protein>
<evidence type="ECO:0000313" key="2">
    <source>
        <dbReference type="Proteomes" id="UP001055658"/>
    </source>
</evidence>
<name>A0ABY4V5S7_9GAMM</name>
<keyword evidence="2" id="KW-1185">Reference proteome</keyword>
<gene>
    <name evidence="1" type="ORF">MJO52_11115</name>
</gene>
<dbReference type="EMBL" id="CP092418">
    <property type="protein sequence ID" value="USD19633.1"/>
    <property type="molecule type" value="Genomic_DNA"/>
</dbReference>
<evidence type="ECO:0000313" key="1">
    <source>
        <dbReference type="EMBL" id="USD19633.1"/>
    </source>
</evidence>
<dbReference type="Proteomes" id="UP001055658">
    <property type="component" value="Chromosome"/>
</dbReference>
<organism evidence="1 2">
    <name type="scientific">Microbulbifer variabilis</name>
    <dbReference type="NCBI Taxonomy" id="266805"/>
    <lineage>
        <taxon>Bacteria</taxon>
        <taxon>Pseudomonadati</taxon>
        <taxon>Pseudomonadota</taxon>
        <taxon>Gammaproteobacteria</taxon>
        <taxon>Cellvibrionales</taxon>
        <taxon>Microbulbiferaceae</taxon>
        <taxon>Microbulbifer</taxon>
    </lineage>
</organism>